<proteinExistence type="predicted"/>
<organism evidence="1 2">
    <name type="scientific">Colletotrichum noveboracense</name>
    <dbReference type="NCBI Taxonomy" id="2664923"/>
    <lineage>
        <taxon>Eukaryota</taxon>
        <taxon>Fungi</taxon>
        <taxon>Dikarya</taxon>
        <taxon>Ascomycota</taxon>
        <taxon>Pezizomycotina</taxon>
        <taxon>Sordariomycetes</taxon>
        <taxon>Hypocreomycetidae</taxon>
        <taxon>Glomerellales</taxon>
        <taxon>Glomerellaceae</taxon>
        <taxon>Colletotrichum</taxon>
        <taxon>Colletotrichum gloeosporioides species complex</taxon>
    </lineage>
</organism>
<protein>
    <submittedName>
        <fullName evidence="1">Uncharacterized protein</fullName>
    </submittedName>
</protein>
<name>A0A9W4WBQ6_9PEZI</name>
<reference evidence="1" key="1">
    <citation type="submission" date="2022-08" db="EMBL/GenBank/DDBJ databases">
        <authorList>
            <person name="Giroux E."/>
            <person name="Giroux E."/>
        </authorList>
    </citation>
    <scope>NUCLEOTIDE SEQUENCE</scope>
    <source>
        <strain evidence="1">H1091258</strain>
    </source>
</reference>
<keyword evidence="2" id="KW-1185">Reference proteome</keyword>
<dbReference type="EMBL" id="CAMGZC010000812">
    <property type="protein sequence ID" value="CAI0650143.1"/>
    <property type="molecule type" value="Genomic_DNA"/>
</dbReference>
<evidence type="ECO:0000313" key="2">
    <source>
        <dbReference type="Proteomes" id="UP001152533"/>
    </source>
</evidence>
<sequence length="278" mass="32217">MAEALGFRSGSVTAVEYLPKDACSLRDLREQFQDVTPEVRLILQTLEMLERSFPSIFEGGEEEASDTIISIRRQLHLLSTDLQRHTIETRAPRQPIQKTKIEISRDLLLGYQERLSRIYRAICLRLQAANLSEAVFKPPLQPTYSETLEWSKDRYEEIVHPIDWQPVSLLGRISYRLCAHPQLAGTQVIQARTQLPLWMSGISWDFEAYRNVSWNMTLRSWATRPIDSTLFQLVFKGQWPGILDYLQQHHISPMDRDENGSTLLHVYIALNHVLSNRC</sequence>
<accession>A0A9W4WBQ6</accession>
<evidence type="ECO:0000313" key="1">
    <source>
        <dbReference type="EMBL" id="CAI0650143.1"/>
    </source>
</evidence>
<comment type="caution">
    <text evidence="1">The sequence shown here is derived from an EMBL/GenBank/DDBJ whole genome shotgun (WGS) entry which is preliminary data.</text>
</comment>
<gene>
    <name evidence="1" type="ORF">CGXH109_LOCUS93003</name>
</gene>
<dbReference type="AlphaFoldDB" id="A0A9W4WBQ6"/>
<dbReference type="Proteomes" id="UP001152533">
    <property type="component" value="Unassembled WGS sequence"/>
</dbReference>